<name>A0A7J3XZ49_9CREN</name>
<sequence>MEELLAAALSLMVTLAGFSLVLASVYNAENTVEGVNFEQGRLVYVSYTGGYVYAFYQGVTVGLKNPVEVYTNGSWTPSITLYNGALVRAPSTDGRLVVETDRGPLVASP</sequence>
<gene>
    <name evidence="1" type="ORF">ENM60_03480</name>
</gene>
<accession>A0A7J3XZ49</accession>
<reference evidence="1" key="1">
    <citation type="journal article" date="2020" name="mSystems">
        <title>Genome- and Community-Level Interaction Insights into Carbon Utilization and Element Cycling Functions of Hydrothermarchaeota in Hydrothermal Sediment.</title>
        <authorList>
            <person name="Zhou Z."/>
            <person name="Liu Y."/>
            <person name="Xu W."/>
            <person name="Pan J."/>
            <person name="Luo Z.H."/>
            <person name="Li M."/>
        </authorList>
    </citation>
    <scope>NUCLEOTIDE SEQUENCE [LARGE SCALE GENOMIC DNA]</scope>
    <source>
        <strain evidence="1">SpSt-110</strain>
    </source>
</reference>
<comment type="caution">
    <text evidence="1">The sequence shown here is derived from an EMBL/GenBank/DDBJ whole genome shotgun (WGS) entry which is preliminary data.</text>
</comment>
<dbReference type="EMBL" id="DRYK01000048">
    <property type="protein sequence ID" value="HHP67835.1"/>
    <property type="molecule type" value="Genomic_DNA"/>
</dbReference>
<evidence type="ECO:0000313" key="1">
    <source>
        <dbReference type="EMBL" id="HHP67835.1"/>
    </source>
</evidence>
<dbReference type="AlphaFoldDB" id="A0A7J3XZ49"/>
<proteinExistence type="predicted"/>
<protein>
    <submittedName>
        <fullName evidence="1">Uncharacterized protein</fullName>
    </submittedName>
</protein>
<organism evidence="1">
    <name type="scientific">Thermogladius calderae</name>
    <dbReference type="NCBI Taxonomy" id="1200300"/>
    <lineage>
        <taxon>Archaea</taxon>
        <taxon>Thermoproteota</taxon>
        <taxon>Thermoprotei</taxon>
        <taxon>Desulfurococcales</taxon>
        <taxon>Desulfurococcaceae</taxon>
        <taxon>Thermogladius</taxon>
    </lineage>
</organism>